<protein>
    <submittedName>
        <fullName evidence="5">Phenolic acid decarboxylase</fullName>
        <ecNumber evidence="5">4.1.1.-</ecNumber>
    </submittedName>
</protein>
<sequence length="445" mass="49733">MEQSLRAALEAYERQGDVLRFSKEVDWNFEAAAYLWKHKHGPAVIFDKVKGYDVPIIGNLLNERRKFGHAFGLEEKQIQPYILEAIEHGIQPELVETGPVQEVVTTDVDLLRDLPIPIISEKDGGRYISAGVFIAKHPETGRRNVSICRIHVLEGNKVALHMAPTHLFSFYQRCKELGRDLEVAVLIGNHPAIMVASQMLVPNDEMEIAGGLFREPVRMVRCKTIDLEVPAEGEIVLEGVIRHDERVMEGPFGEFPGTYSGSSMNPVLHIQAMTTRKNPLFQMIVGSNHPEHLWTGAIAREATLLRSVQAVVPTVQAVSMPEGGVCRFHAIISIKKRTEGEGKLAALAAITAQDLLKYIIVVDDDINILNHTDVEWAMATRMRAHDDVQIIRDVKSNPIDPMAINRTVSKMIIDATLRMDEREGRYGARAGVPEEIMKRVLGEAE</sequence>
<accession>A0A916K1R7</accession>
<dbReference type="InterPro" id="IPR002830">
    <property type="entry name" value="UbiD"/>
</dbReference>
<dbReference type="PANTHER" id="PTHR30108:SF21">
    <property type="entry name" value="4-HYDROXYBENZOATE DECARBOXYLASE"/>
    <property type="match status" value="1"/>
</dbReference>
<dbReference type="GO" id="GO:0005737">
    <property type="term" value="C:cytoplasm"/>
    <property type="evidence" value="ECO:0007669"/>
    <property type="project" value="TreeGrafter"/>
</dbReference>
<name>A0A916K1R7_9BACL</name>
<comment type="caution">
    <text evidence="5">The sequence shown here is derived from an EMBL/GenBank/DDBJ whole genome shotgun (WGS) entry which is preliminary data.</text>
</comment>
<dbReference type="InterPro" id="IPR048304">
    <property type="entry name" value="UbiD_Rift_dom"/>
</dbReference>
<organism evidence="5 6">
    <name type="scientific">Paenibacillus solanacearum</name>
    <dbReference type="NCBI Taxonomy" id="2048548"/>
    <lineage>
        <taxon>Bacteria</taxon>
        <taxon>Bacillati</taxon>
        <taxon>Bacillota</taxon>
        <taxon>Bacilli</taxon>
        <taxon>Bacillales</taxon>
        <taxon>Paenibacillaceae</taxon>
        <taxon>Paenibacillus</taxon>
    </lineage>
</organism>
<dbReference type="EC" id="4.1.1.-" evidence="5"/>
<proteinExistence type="inferred from homology"/>
<dbReference type="Pfam" id="PF20696">
    <property type="entry name" value="UbiD_C"/>
    <property type="match status" value="1"/>
</dbReference>
<dbReference type="Pfam" id="PF01977">
    <property type="entry name" value="UbiD"/>
    <property type="match status" value="1"/>
</dbReference>
<dbReference type="RefSeq" id="WP_218092766.1">
    <property type="nucleotide sequence ID" value="NZ_CAJVAS010000011.1"/>
</dbReference>
<dbReference type="InterPro" id="IPR049381">
    <property type="entry name" value="UbiD-like_C"/>
</dbReference>
<dbReference type="Proteomes" id="UP000693672">
    <property type="component" value="Unassembled WGS sequence"/>
</dbReference>
<dbReference type="NCBIfam" id="TIGR00148">
    <property type="entry name" value="UbiD family decarboxylase"/>
    <property type="match status" value="1"/>
</dbReference>
<evidence type="ECO:0000259" key="3">
    <source>
        <dbReference type="Pfam" id="PF20695"/>
    </source>
</evidence>
<comment type="similarity">
    <text evidence="1">Belongs to the UbiD family.</text>
</comment>
<dbReference type="GO" id="GO:0016831">
    <property type="term" value="F:carboxy-lyase activity"/>
    <property type="evidence" value="ECO:0007669"/>
    <property type="project" value="InterPro"/>
</dbReference>
<dbReference type="AlphaFoldDB" id="A0A916K1R7"/>
<feature type="domain" description="3-octaprenyl-4-hydroxybenzoate carboxy-lyase-like N-terminal" evidence="3">
    <location>
        <begin position="9"/>
        <end position="85"/>
    </location>
</feature>
<dbReference type="InterPro" id="IPR049383">
    <property type="entry name" value="UbiD-like_N"/>
</dbReference>
<feature type="domain" description="3-octaprenyl-4-hydroxybenzoate carboxy-lyase-like C-terminal" evidence="4">
    <location>
        <begin position="294"/>
        <end position="415"/>
    </location>
</feature>
<evidence type="ECO:0000256" key="1">
    <source>
        <dbReference type="ARBA" id="ARBA00010021"/>
    </source>
</evidence>
<feature type="domain" description="3-octaprenyl-4-hydroxybenzoate carboxy-lyase-like Rift-related" evidence="2">
    <location>
        <begin position="96"/>
        <end position="286"/>
    </location>
</feature>
<evidence type="ECO:0000313" key="5">
    <source>
        <dbReference type="EMBL" id="CAG7628348.1"/>
    </source>
</evidence>
<dbReference type="EMBL" id="CAJVAS010000011">
    <property type="protein sequence ID" value="CAG7628348.1"/>
    <property type="molecule type" value="Genomic_DNA"/>
</dbReference>
<gene>
    <name evidence="5" type="primary">vdcC</name>
    <name evidence="5" type="ORF">PAESOLCIP111_03010</name>
</gene>
<dbReference type="PANTHER" id="PTHR30108">
    <property type="entry name" value="3-OCTAPRENYL-4-HYDROXYBENZOATE CARBOXY-LYASE-RELATED"/>
    <property type="match status" value="1"/>
</dbReference>
<dbReference type="Pfam" id="PF20695">
    <property type="entry name" value="UbiD_N"/>
    <property type="match status" value="1"/>
</dbReference>
<evidence type="ECO:0000259" key="4">
    <source>
        <dbReference type="Pfam" id="PF20696"/>
    </source>
</evidence>
<keyword evidence="6" id="KW-1185">Reference proteome</keyword>
<evidence type="ECO:0000259" key="2">
    <source>
        <dbReference type="Pfam" id="PF01977"/>
    </source>
</evidence>
<evidence type="ECO:0000313" key="6">
    <source>
        <dbReference type="Proteomes" id="UP000693672"/>
    </source>
</evidence>
<reference evidence="5" key="1">
    <citation type="submission" date="2021-06" db="EMBL/GenBank/DDBJ databases">
        <authorList>
            <person name="Criscuolo A."/>
        </authorList>
    </citation>
    <scope>NUCLEOTIDE SEQUENCE</scope>
    <source>
        <strain evidence="5">CIP111600</strain>
    </source>
</reference>
<keyword evidence="5" id="KW-0456">Lyase</keyword>